<keyword evidence="1" id="KW-0812">Transmembrane</keyword>
<feature type="transmembrane region" description="Helical" evidence="1">
    <location>
        <begin position="54"/>
        <end position="72"/>
    </location>
</feature>
<keyword evidence="1" id="KW-0472">Membrane</keyword>
<reference evidence="2 3" key="1">
    <citation type="journal article" date="2016" name="Front. Microbiol.">
        <title>Genomic Resource of Rice Seed Associated Bacteria.</title>
        <authorList>
            <person name="Midha S."/>
            <person name="Bansal K."/>
            <person name="Sharma S."/>
            <person name="Kumar N."/>
            <person name="Patil P.P."/>
            <person name="Chaudhry V."/>
            <person name="Patil P.B."/>
        </authorList>
    </citation>
    <scope>NUCLEOTIDE SEQUENCE [LARGE SCALE GENOMIC DNA]</scope>
    <source>
        <strain evidence="2 3">NS355</strain>
    </source>
</reference>
<keyword evidence="1" id="KW-1133">Transmembrane helix</keyword>
<comment type="caution">
    <text evidence="2">The sequence shown here is derived from an EMBL/GenBank/DDBJ whole genome shotgun (WGS) entry which is preliminary data.</text>
</comment>
<dbReference type="AlphaFoldDB" id="A0A147IM98"/>
<dbReference type="EMBL" id="LDTF01000089">
    <property type="protein sequence ID" value="KTT96409.1"/>
    <property type="molecule type" value="Genomic_DNA"/>
</dbReference>
<gene>
    <name evidence="2" type="ORF">NS355_14425</name>
</gene>
<feature type="transmembrane region" description="Helical" evidence="1">
    <location>
        <begin position="30"/>
        <end position="48"/>
    </location>
</feature>
<protein>
    <submittedName>
        <fullName evidence="2">Uncharacterized protein</fullName>
    </submittedName>
</protein>
<evidence type="ECO:0000313" key="3">
    <source>
        <dbReference type="Proteomes" id="UP000073923"/>
    </source>
</evidence>
<dbReference type="Proteomes" id="UP000073923">
    <property type="component" value="Unassembled WGS sequence"/>
</dbReference>
<evidence type="ECO:0000256" key="1">
    <source>
        <dbReference type="SAM" id="Phobius"/>
    </source>
</evidence>
<organism evidence="2 3">
    <name type="scientific">Sphingomonas yabuuchiae</name>
    <dbReference type="NCBI Taxonomy" id="172044"/>
    <lineage>
        <taxon>Bacteria</taxon>
        <taxon>Pseudomonadati</taxon>
        <taxon>Pseudomonadota</taxon>
        <taxon>Alphaproteobacteria</taxon>
        <taxon>Sphingomonadales</taxon>
        <taxon>Sphingomonadaceae</taxon>
        <taxon>Sphingomonas</taxon>
    </lineage>
</organism>
<sequence length="86" mass="9710">MPFRRTQFGIGKAFACSDCGTRLAMSRWRGFLVTFPILTIYMLVRLRLSDGLPFWLWTAAMVTSVVVMAWLFMKPQPAESGACDAN</sequence>
<name>A0A147IM98_9SPHN</name>
<evidence type="ECO:0000313" key="2">
    <source>
        <dbReference type="EMBL" id="KTT96409.1"/>
    </source>
</evidence>
<accession>A0A147IM98</accession>
<proteinExistence type="predicted"/>
<dbReference type="PATRIC" id="fig|172044.3.peg.3272"/>